<dbReference type="Gramene" id="BGIOSGA019153-TA">
    <property type="protein sequence ID" value="BGIOSGA019153-PA"/>
    <property type="gene ID" value="BGIOSGA019153"/>
</dbReference>
<sequence>MSKASAASWSRRRIAAGDPNTSLRYDCECVDVKEAGELMQRVARLHHQNSYASTSYPLDSEESA</sequence>
<proteinExistence type="predicted"/>
<keyword evidence="2" id="KW-1185">Reference proteome</keyword>
<dbReference type="HOGENOM" id="CLU_207456_0_0_1"/>
<dbReference type="Proteomes" id="UP000007015">
    <property type="component" value="Chromosome 5"/>
</dbReference>
<dbReference type="OMA" id="HHQNSYA"/>
<protein>
    <submittedName>
        <fullName evidence="1">Uncharacterized protein</fullName>
    </submittedName>
</protein>
<evidence type="ECO:0000313" key="1">
    <source>
        <dbReference type="EMBL" id="EAY96482.1"/>
    </source>
</evidence>
<evidence type="ECO:0000313" key="2">
    <source>
        <dbReference type="Proteomes" id="UP000007015"/>
    </source>
</evidence>
<dbReference type="AlphaFoldDB" id="A2Y072"/>
<name>A2Y072_ORYSI</name>
<gene>
    <name evidence="1" type="ORF">OsI_18382</name>
</gene>
<reference evidence="1 2" key="1">
    <citation type="journal article" date="2005" name="PLoS Biol.">
        <title>The genomes of Oryza sativa: a history of duplications.</title>
        <authorList>
            <person name="Yu J."/>
            <person name="Wang J."/>
            <person name="Lin W."/>
            <person name="Li S."/>
            <person name="Li H."/>
            <person name="Zhou J."/>
            <person name="Ni P."/>
            <person name="Dong W."/>
            <person name="Hu S."/>
            <person name="Zeng C."/>
            <person name="Zhang J."/>
            <person name="Zhang Y."/>
            <person name="Li R."/>
            <person name="Xu Z."/>
            <person name="Li S."/>
            <person name="Li X."/>
            <person name="Zheng H."/>
            <person name="Cong L."/>
            <person name="Lin L."/>
            <person name="Yin J."/>
            <person name="Geng J."/>
            <person name="Li G."/>
            <person name="Shi J."/>
            <person name="Liu J."/>
            <person name="Lv H."/>
            <person name="Li J."/>
            <person name="Wang J."/>
            <person name="Deng Y."/>
            <person name="Ran L."/>
            <person name="Shi X."/>
            <person name="Wang X."/>
            <person name="Wu Q."/>
            <person name="Li C."/>
            <person name="Ren X."/>
            <person name="Wang J."/>
            <person name="Wang X."/>
            <person name="Li D."/>
            <person name="Liu D."/>
            <person name="Zhang X."/>
            <person name="Ji Z."/>
            <person name="Zhao W."/>
            <person name="Sun Y."/>
            <person name="Zhang Z."/>
            <person name="Bao J."/>
            <person name="Han Y."/>
            <person name="Dong L."/>
            <person name="Ji J."/>
            <person name="Chen P."/>
            <person name="Wu S."/>
            <person name="Liu J."/>
            <person name="Xiao Y."/>
            <person name="Bu D."/>
            <person name="Tan J."/>
            <person name="Yang L."/>
            <person name="Ye C."/>
            <person name="Zhang J."/>
            <person name="Xu J."/>
            <person name="Zhou Y."/>
            <person name="Yu Y."/>
            <person name="Zhang B."/>
            <person name="Zhuang S."/>
            <person name="Wei H."/>
            <person name="Liu B."/>
            <person name="Lei M."/>
            <person name="Yu H."/>
            <person name="Li Y."/>
            <person name="Xu H."/>
            <person name="Wei S."/>
            <person name="He X."/>
            <person name="Fang L."/>
            <person name="Zhang Z."/>
            <person name="Zhang Y."/>
            <person name="Huang X."/>
            <person name="Su Z."/>
            <person name="Tong W."/>
            <person name="Li J."/>
            <person name="Tong Z."/>
            <person name="Li S."/>
            <person name="Ye J."/>
            <person name="Wang L."/>
            <person name="Fang L."/>
            <person name="Lei T."/>
            <person name="Chen C."/>
            <person name="Chen H."/>
            <person name="Xu Z."/>
            <person name="Li H."/>
            <person name="Huang H."/>
            <person name="Zhang F."/>
            <person name="Xu H."/>
            <person name="Li N."/>
            <person name="Zhao C."/>
            <person name="Li S."/>
            <person name="Dong L."/>
            <person name="Huang Y."/>
            <person name="Li L."/>
            <person name="Xi Y."/>
            <person name="Qi Q."/>
            <person name="Li W."/>
            <person name="Zhang B."/>
            <person name="Hu W."/>
            <person name="Zhang Y."/>
            <person name="Tian X."/>
            <person name="Jiao Y."/>
            <person name="Liang X."/>
            <person name="Jin J."/>
            <person name="Gao L."/>
            <person name="Zheng W."/>
            <person name="Hao B."/>
            <person name="Liu S."/>
            <person name="Wang W."/>
            <person name="Yuan L."/>
            <person name="Cao M."/>
            <person name="McDermott J."/>
            <person name="Samudrala R."/>
            <person name="Wang J."/>
            <person name="Wong G.K."/>
            <person name="Yang H."/>
        </authorList>
    </citation>
    <scope>NUCLEOTIDE SEQUENCE [LARGE SCALE GENOMIC DNA]</scope>
    <source>
        <strain evidence="2">cv. 93-11</strain>
    </source>
</reference>
<accession>A2Y072</accession>
<organism evidence="1 2">
    <name type="scientific">Oryza sativa subsp. indica</name>
    <name type="common">Rice</name>
    <dbReference type="NCBI Taxonomy" id="39946"/>
    <lineage>
        <taxon>Eukaryota</taxon>
        <taxon>Viridiplantae</taxon>
        <taxon>Streptophyta</taxon>
        <taxon>Embryophyta</taxon>
        <taxon>Tracheophyta</taxon>
        <taxon>Spermatophyta</taxon>
        <taxon>Magnoliopsida</taxon>
        <taxon>Liliopsida</taxon>
        <taxon>Poales</taxon>
        <taxon>Poaceae</taxon>
        <taxon>BOP clade</taxon>
        <taxon>Oryzoideae</taxon>
        <taxon>Oryzeae</taxon>
        <taxon>Oryzinae</taxon>
        <taxon>Oryza</taxon>
        <taxon>Oryza sativa</taxon>
    </lineage>
</organism>
<dbReference type="EMBL" id="CM000130">
    <property type="protein sequence ID" value="EAY96482.1"/>
    <property type="molecule type" value="Genomic_DNA"/>
</dbReference>